<dbReference type="RefSeq" id="WP_377326205.1">
    <property type="nucleotide sequence ID" value="NZ_JBHSNG010000006.1"/>
</dbReference>
<accession>A0ABW0SWL6</accession>
<keyword evidence="1" id="KW-0808">Transferase</keyword>
<evidence type="ECO:0000313" key="2">
    <source>
        <dbReference type="Proteomes" id="UP001596111"/>
    </source>
</evidence>
<dbReference type="GO" id="GO:0016757">
    <property type="term" value="F:glycosyltransferase activity"/>
    <property type="evidence" value="ECO:0007669"/>
    <property type="project" value="UniProtKB-KW"/>
</dbReference>
<protein>
    <submittedName>
        <fullName evidence="1">Glycosyltransferase family 2 protein</fullName>
        <ecNumber evidence="1">2.4.-.-</ecNumber>
    </submittedName>
</protein>
<gene>
    <name evidence="1" type="ORF">ACFPPB_08260</name>
</gene>
<dbReference type="InterPro" id="IPR029044">
    <property type="entry name" value="Nucleotide-diphossugar_trans"/>
</dbReference>
<organism evidence="1 2">
    <name type="scientific">Rhodanobacter terrae</name>
    <dbReference type="NCBI Taxonomy" id="418647"/>
    <lineage>
        <taxon>Bacteria</taxon>
        <taxon>Pseudomonadati</taxon>
        <taxon>Pseudomonadota</taxon>
        <taxon>Gammaproteobacteria</taxon>
        <taxon>Lysobacterales</taxon>
        <taxon>Rhodanobacteraceae</taxon>
        <taxon>Rhodanobacter</taxon>
    </lineage>
</organism>
<dbReference type="CDD" id="cd00761">
    <property type="entry name" value="Glyco_tranf_GTA_type"/>
    <property type="match status" value="1"/>
</dbReference>
<comment type="caution">
    <text evidence="1">The sequence shown here is derived from an EMBL/GenBank/DDBJ whole genome shotgun (WGS) entry which is preliminary data.</text>
</comment>
<dbReference type="SUPFAM" id="SSF53448">
    <property type="entry name" value="Nucleotide-diphospho-sugar transferases"/>
    <property type="match status" value="1"/>
</dbReference>
<dbReference type="EMBL" id="JBHSNG010000006">
    <property type="protein sequence ID" value="MFC5581100.1"/>
    <property type="molecule type" value="Genomic_DNA"/>
</dbReference>
<reference evidence="2" key="1">
    <citation type="journal article" date="2019" name="Int. J. Syst. Evol. Microbiol.">
        <title>The Global Catalogue of Microorganisms (GCM) 10K type strain sequencing project: providing services to taxonomists for standard genome sequencing and annotation.</title>
        <authorList>
            <consortium name="The Broad Institute Genomics Platform"/>
            <consortium name="The Broad Institute Genome Sequencing Center for Infectious Disease"/>
            <person name="Wu L."/>
            <person name="Ma J."/>
        </authorList>
    </citation>
    <scope>NUCLEOTIDE SEQUENCE [LARGE SCALE GENOMIC DNA]</scope>
    <source>
        <strain evidence="2">CGMCC 1.13587</strain>
    </source>
</reference>
<keyword evidence="2" id="KW-1185">Reference proteome</keyword>
<evidence type="ECO:0000313" key="1">
    <source>
        <dbReference type="EMBL" id="MFC5581100.1"/>
    </source>
</evidence>
<keyword evidence="1" id="KW-0328">Glycosyltransferase</keyword>
<dbReference type="Proteomes" id="UP001596111">
    <property type="component" value="Unassembled WGS sequence"/>
</dbReference>
<name>A0ABW0SWL6_9GAMM</name>
<dbReference type="EC" id="2.4.-.-" evidence="1"/>
<proteinExistence type="predicted"/>
<sequence>MGKLLTLFEDQKRTSPITPKHHDLGSKLIISMTSYGPRFKWLHLTIKSLLEQTIIPDAIVLWIAEEEMGSLPNSVRELSDKITIAPTRNLYSYKKIVPALRAYPHAHIVICDDDIYYPRHWLEELVRSFAIFGKAILAHSVHRFHYLPNGQMAPYYDWSFDVQDNRSRTRSSDTIAVGVGGVLYPCGSLHSDVTDESLFTELCPRGDDLWLYVMARLNGFFPIKVGNRLHPIFWPDTQSVGMFRENMYKNDDVAISKLASHYGKEVFLTEAI</sequence>